<dbReference type="Pfam" id="PF02033">
    <property type="entry name" value="RBFA"/>
    <property type="match status" value="1"/>
</dbReference>
<dbReference type="FunFam" id="3.30.300.20:FF:000007">
    <property type="entry name" value="Ribosome-binding factor A"/>
    <property type="match status" value="1"/>
</dbReference>
<keyword evidence="2" id="KW-0690">Ribosome biogenesis</keyword>
<evidence type="ECO:0000256" key="2">
    <source>
        <dbReference type="ARBA" id="ARBA00022517"/>
    </source>
</evidence>
<dbReference type="InterPro" id="IPR023799">
    <property type="entry name" value="RbfA_dom_sf"/>
</dbReference>
<feature type="non-terminal residue" evidence="3">
    <location>
        <position position="1"/>
    </location>
</feature>
<dbReference type="HAMAP" id="MF_00003">
    <property type="entry name" value="RbfA"/>
    <property type="match status" value="1"/>
</dbReference>
<proteinExistence type="inferred from homology"/>
<name>G5NIJ7_SALET</name>
<reference evidence="3 4" key="1">
    <citation type="journal article" date="2011" name="BMC Genomics">
        <title>Genome sequencing reveals diversification of virulence factor content and possible host adaptation in distinct subpopulations of Salmonella enterica.</title>
        <authorList>
            <person name="den Bakker H.C."/>
            <person name="Moreno Switt A.I."/>
            <person name="Govoni G."/>
            <person name="Cummings C.A."/>
            <person name="Ranieri M.L."/>
            <person name="Degoricija L."/>
            <person name="Hoelzer K."/>
            <person name="Rodriguez-Rivera L.D."/>
            <person name="Brown S."/>
            <person name="Bolchacova E."/>
            <person name="Furtado M.R."/>
            <person name="Wiedmann M."/>
        </authorList>
    </citation>
    <scope>NUCLEOTIDE SEQUENCE [LARGE SCALE GENOMIC DNA]</scope>
    <source>
        <strain evidence="3 4">R8-3668</strain>
    </source>
</reference>
<dbReference type="Gene3D" id="3.30.300.20">
    <property type="match status" value="1"/>
</dbReference>
<dbReference type="PANTHER" id="PTHR33515:SF1">
    <property type="entry name" value="RIBOSOME-BINDING FACTOR A, CHLOROPLASTIC-RELATED"/>
    <property type="match status" value="1"/>
</dbReference>
<dbReference type="PANTHER" id="PTHR33515">
    <property type="entry name" value="RIBOSOME-BINDING FACTOR A, CHLOROPLASTIC-RELATED"/>
    <property type="match status" value="1"/>
</dbReference>
<organism evidence="3 4">
    <name type="scientific">Salmonella enterica subsp. enterica serovar Inverness str. R8-3668</name>
    <dbReference type="NCBI Taxonomy" id="913075"/>
    <lineage>
        <taxon>Bacteria</taxon>
        <taxon>Pseudomonadati</taxon>
        <taxon>Pseudomonadota</taxon>
        <taxon>Gammaproteobacteria</taxon>
        <taxon>Enterobacterales</taxon>
        <taxon>Enterobacteriaceae</taxon>
        <taxon>Salmonella</taxon>
    </lineage>
</organism>
<dbReference type="EMBL" id="AFCO01001575">
    <property type="protein sequence ID" value="EHC51917.1"/>
    <property type="molecule type" value="Genomic_DNA"/>
</dbReference>
<comment type="caution">
    <text evidence="3">The sequence shown here is derived from an EMBL/GenBank/DDBJ whole genome shotgun (WGS) entry which is preliminary data.</text>
</comment>
<dbReference type="InterPro" id="IPR020053">
    <property type="entry name" value="Ribosome-bd_factorA_CS"/>
</dbReference>
<dbReference type="PROSITE" id="PS01319">
    <property type="entry name" value="RBFA"/>
    <property type="match status" value="1"/>
</dbReference>
<dbReference type="GO" id="GO:0005829">
    <property type="term" value="C:cytosol"/>
    <property type="evidence" value="ECO:0007669"/>
    <property type="project" value="TreeGrafter"/>
</dbReference>
<dbReference type="SUPFAM" id="SSF89919">
    <property type="entry name" value="Ribosome-binding factor A, RbfA"/>
    <property type="match status" value="1"/>
</dbReference>
<sequence>YTSLAALRGLWPLFCLYSGEFIMAKEFGRPQRVAQEMQKEIAIILQREIKDPRLGMMTTVSGVEMSRDLAYAKVFVTFLNDKDEDAVKAGIKALQEASGFIRSLLGKAMRLRIVPELTFFYDNSLVEGMRMSNLVTNVVKHDEERRVNPDDSKED</sequence>
<evidence type="ECO:0000313" key="3">
    <source>
        <dbReference type="EMBL" id="EHC51917.1"/>
    </source>
</evidence>
<dbReference type="Proteomes" id="UP000003532">
    <property type="component" value="Unassembled WGS sequence"/>
</dbReference>
<dbReference type="GO" id="GO:0006364">
    <property type="term" value="P:rRNA processing"/>
    <property type="evidence" value="ECO:0007669"/>
    <property type="project" value="InterPro"/>
</dbReference>
<gene>
    <name evidence="3" type="ORF">LTSEINV_4844</name>
</gene>
<dbReference type="InterPro" id="IPR015946">
    <property type="entry name" value="KH_dom-like_a/b"/>
</dbReference>
<dbReference type="GO" id="GO:0043024">
    <property type="term" value="F:ribosomal small subunit binding"/>
    <property type="evidence" value="ECO:0007669"/>
    <property type="project" value="TreeGrafter"/>
</dbReference>
<evidence type="ECO:0000313" key="4">
    <source>
        <dbReference type="Proteomes" id="UP000003532"/>
    </source>
</evidence>
<keyword evidence="1" id="KW-0963">Cytoplasm</keyword>
<protein>
    <submittedName>
        <fullName evidence="3">Ribosome-binding factor A</fullName>
    </submittedName>
</protein>
<dbReference type="InterPro" id="IPR000238">
    <property type="entry name" value="RbfA"/>
</dbReference>
<dbReference type="PATRIC" id="fig|913075.3.peg.3787"/>
<evidence type="ECO:0000256" key="1">
    <source>
        <dbReference type="ARBA" id="ARBA00022490"/>
    </source>
</evidence>
<accession>G5NIJ7</accession>
<dbReference type="NCBIfam" id="TIGR00082">
    <property type="entry name" value="rbfA"/>
    <property type="match status" value="1"/>
</dbReference>
<dbReference type="AlphaFoldDB" id="G5NIJ7"/>